<gene>
    <name evidence="1" type="ORF">JCM19239_3313</name>
</gene>
<keyword evidence="2" id="KW-1185">Reference proteome</keyword>
<sequence>MTIAANITDEEAEAAFRTAVSALTPEMANANSTVATWLIKGYELASTQRALSPMRKRVPRRILLRCQWG</sequence>
<name>A0ABQ0JG14_9VIBR</name>
<proteinExistence type="predicted"/>
<comment type="caution">
    <text evidence="1">The sequence shown here is derived from an EMBL/GenBank/DDBJ whole genome shotgun (WGS) entry which is preliminary data.</text>
</comment>
<reference evidence="2" key="1">
    <citation type="submission" date="2014-09" db="EMBL/GenBank/DDBJ databases">
        <title>Vibrio variabilis JCM 19239. (C206) whole genome shotgun sequence.</title>
        <authorList>
            <person name="Sawabe T."/>
            <person name="Meirelles P."/>
            <person name="Nakanishi M."/>
            <person name="Sayaka M."/>
            <person name="Hattori M."/>
            <person name="Ohkuma M."/>
        </authorList>
    </citation>
    <scope>NUCLEOTIDE SEQUENCE [LARGE SCALE GENOMIC DNA]</scope>
    <source>
        <strain evidence="2">JCM 19239</strain>
    </source>
</reference>
<dbReference type="EMBL" id="BBMS01000032">
    <property type="protein sequence ID" value="GAL27709.1"/>
    <property type="molecule type" value="Genomic_DNA"/>
</dbReference>
<dbReference type="Proteomes" id="UP000029223">
    <property type="component" value="Unassembled WGS sequence"/>
</dbReference>
<organism evidence="1 2">
    <name type="scientific">Vibrio variabilis</name>
    <dbReference type="NCBI Taxonomy" id="990271"/>
    <lineage>
        <taxon>Bacteria</taxon>
        <taxon>Pseudomonadati</taxon>
        <taxon>Pseudomonadota</taxon>
        <taxon>Gammaproteobacteria</taxon>
        <taxon>Vibrionales</taxon>
        <taxon>Vibrionaceae</taxon>
        <taxon>Vibrio</taxon>
    </lineage>
</organism>
<evidence type="ECO:0000313" key="1">
    <source>
        <dbReference type="EMBL" id="GAL27709.1"/>
    </source>
</evidence>
<accession>A0ABQ0JG14</accession>
<evidence type="ECO:0000313" key="2">
    <source>
        <dbReference type="Proteomes" id="UP000029223"/>
    </source>
</evidence>
<protein>
    <submittedName>
        <fullName evidence="1">Maltose/maltodextrin ABC transporter substrate binding periplasmic protein MalE</fullName>
    </submittedName>
</protein>